<accession>A0A9D1HC48</accession>
<reference evidence="2" key="1">
    <citation type="submission" date="2020-10" db="EMBL/GenBank/DDBJ databases">
        <authorList>
            <person name="Gilroy R."/>
        </authorList>
    </citation>
    <scope>NUCLEOTIDE SEQUENCE</scope>
    <source>
        <strain evidence="2">1383</strain>
    </source>
</reference>
<comment type="caution">
    <text evidence="2">The sequence shown here is derived from an EMBL/GenBank/DDBJ whole genome shotgun (WGS) entry which is preliminary data.</text>
</comment>
<dbReference type="PANTHER" id="PTHR37953">
    <property type="entry name" value="UPF0127 PROTEIN MJ1496"/>
    <property type="match status" value="1"/>
</dbReference>
<gene>
    <name evidence="2" type="ORF">IAC44_05110</name>
</gene>
<keyword evidence="1" id="KW-0472">Membrane</keyword>
<evidence type="ECO:0000313" key="3">
    <source>
        <dbReference type="Proteomes" id="UP000824161"/>
    </source>
</evidence>
<protein>
    <submittedName>
        <fullName evidence="2">DUF192 domain-containing protein</fullName>
    </submittedName>
</protein>
<organism evidence="2 3">
    <name type="scientific">Candidatus Merdimorpha stercoravium</name>
    <dbReference type="NCBI Taxonomy" id="2840863"/>
    <lineage>
        <taxon>Bacteria</taxon>
        <taxon>Pseudomonadati</taxon>
        <taxon>Bacteroidota</taxon>
        <taxon>Flavobacteriia</taxon>
        <taxon>Flavobacteriales</taxon>
        <taxon>Candidatus Merdimorpha</taxon>
    </lineage>
</organism>
<evidence type="ECO:0000313" key="2">
    <source>
        <dbReference type="EMBL" id="HIT98202.1"/>
    </source>
</evidence>
<dbReference type="AlphaFoldDB" id="A0A9D1HC48"/>
<feature type="transmembrane region" description="Helical" evidence="1">
    <location>
        <begin position="7"/>
        <end position="28"/>
    </location>
</feature>
<keyword evidence="1" id="KW-1133">Transmembrane helix</keyword>
<keyword evidence="1" id="KW-0812">Transmembrane</keyword>
<name>A0A9D1HC48_9FLAO</name>
<dbReference type="InterPro" id="IPR003795">
    <property type="entry name" value="DUF192"/>
</dbReference>
<evidence type="ECO:0000256" key="1">
    <source>
        <dbReference type="SAM" id="Phobius"/>
    </source>
</evidence>
<dbReference type="InterPro" id="IPR038695">
    <property type="entry name" value="Saro_0823-like_sf"/>
</dbReference>
<sequence>MNKKKKQFWLSAAAIALAVVFVLGYLFISFFDEAAPGFQTEQTTHIDIPFRADGTVTISNPQGEELYRGTIEIASTDQQREQGLMYRDSLGADQGMLFVFPAEAPQAFWMKNTRIPLDILYIGANGTIVSIAENARPYDETSLPSQAPAQYVLEIPGGMCAARGIQAGDSVSWTQD</sequence>
<proteinExistence type="predicted"/>
<reference evidence="2" key="2">
    <citation type="journal article" date="2021" name="PeerJ">
        <title>Extensive microbial diversity within the chicken gut microbiome revealed by metagenomics and culture.</title>
        <authorList>
            <person name="Gilroy R."/>
            <person name="Ravi A."/>
            <person name="Getino M."/>
            <person name="Pursley I."/>
            <person name="Horton D.L."/>
            <person name="Alikhan N.F."/>
            <person name="Baker D."/>
            <person name="Gharbi K."/>
            <person name="Hall N."/>
            <person name="Watson M."/>
            <person name="Adriaenssens E.M."/>
            <person name="Foster-Nyarko E."/>
            <person name="Jarju S."/>
            <person name="Secka A."/>
            <person name="Antonio M."/>
            <person name="Oren A."/>
            <person name="Chaudhuri R.R."/>
            <person name="La Ragione R."/>
            <person name="Hildebrand F."/>
            <person name="Pallen M.J."/>
        </authorList>
    </citation>
    <scope>NUCLEOTIDE SEQUENCE</scope>
    <source>
        <strain evidence="2">1383</strain>
    </source>
</reference>
<dbReference type="Gene3D" id="2.60.120.1140">
    <property type="entry name" value="Protein of unknown function DUF192"/>
    <property type="match status" value="1"/>
</dbReference>
<dbReference type="Proteomes" id="UP000824161">
    <property type="component" value="Unassembled WGS sequence"/>
</dbReference>
<dbReference type="EMBL" id="DVLY01000122">
    <property type="protein sequence ID" value="HIT98202.1"/>
    <property type="molecule type" value="Genomic_DNA"/>
</dbReference>
<dbReference type="Pfam" id="PF02643">
    <property type="entry name" value="DUF192"/>
    <property type="match status" value="1"/>
</dbReference>
<dbReference type="PANTHER" id="PTHR37953:SF1">
    <property type="entry name" value="UPF0127 PROTEIN MJ1496"/>
    <property type="match status" value="1"/>
</dbReference>